<evidence type="ECO:0000313" key="3">
    <source>
        <dbReference type="Proteomes" id="UP000185062"/>
    </source>
</evidence>
<evidence type="ECO:0000313" key="2">
    <source>
        <dbReference type="EMBL" id="SIO28794.1"/>
    </source>
</evidence>
<dbReference type="PANTHER" id="PTHR34219">
    <property type="entry name" value="IRON-REGULATED INNER MEMBRANE PROTEIN-RELATED"/>
    <property type="match status" value="1"/>
</dbReference>
<keyword evidence="1" id="KW-1133">Transmembrane helix</keyword>
<keyword evidence="1" id="KW-0472">Membrane</keyword>
<accession>A0A1N6I9W4</accession>
<keyword evidence="1" id="KW-0812">Transmembrane</keyword>
<dbReference type="STRING" id="44575.SAMN05216419_102337"/>
<proteinExistence type="predicted"/>
<keyword evidence="3" id="KW-1185">Reference proteome</keyword>
<evidence type="ECO:0000256" key="1">
    <source>
        <dbReference type="SAM" id="Phobius"/>
    </source>
</evidence>
<dbReference type="InterPro" id="IPR005625">
    <property type="entry name" value="PepSY-ass_TM"/>
</dbReference>
<dbReference type="AlphaFoldDB" id="A0A1N6I9W4"/>
<dbReference type="eggNOG" id="COG3182">
    <property type="taxonomic scope" value="Bacteria"/>
</dbReference>
<feature type="transmembrane region" description="Helical" evidence="1">
    <location>
        <begin position="20"/>
        <end position="44"/>
    </location>
</feature>
<dbReference type="Proteomes" id="UP000185062">
    <property type="component" value="Unassembled WGS sequence"/>
</dbReference>
<dbReference type="Pfam" id="PF03929">
    <property type="entry name" value="PepSY_TM"/>
    <property type="match status" value="1"/>
</dbReference>
<sequence length="387" mass="43877">MECYLNKISILKIRRIVFNLHLYIGLVVGLFLVIVALTGSLLVFREEIETQLYPELMITDVRGEQAPVQRILDAVERAYPQDHIFSLRVPRQPGQTYLVKMNHAHDLFVYADPYSGELLGAHRQSDTFMGWITLMHTQLLLGERGKTILGIGGLLLICMSTTGLYLWFPPNGRVLEGFKVNRSGSWKRRIFDLHRAFGIYTVFFLLIIGLTGVSLVFNKTTVELVDFLTISPPRPAPVLSDPSRKDSHIRSLDQLLQHADRLLPAQTTWINFPQTPQAPWIVRKKAPEELHPNGRNFIHFDQYTGEVLLTENALTAPLGTRIYNALYPLHIGVAGGLPTRILQVAAGFSTVVLFLTGYVMWRNKRKTNKRKVTDGISFMGQSGKLFR</sequence>
<feature type="transmembrane region" description="Helical" evidence="1">
    <location>
        <begin position="341"/>
        <end position="361"/>
    </location>
</feature>
<dbReference type="EMBL" id="FSRO01000001">
    <property type="protein sequence ID" value="SIO28794.1"/>
    <property type="molecule type" value="Genomic_DNA"/>
</dbReference>
<feature type="transmembrane region" description="Helical" evidence="1">
    <location>
        <begin position="148"/>
        <end position="168"/>
    </location>
</feature>
<reference evidence="2 3" key="1">
    <citation type="submission" date="2016-12" db="EMBL/GenBank/DDBJ databases">
        <authorList>
            <person name="Song W.-J."/>
            <person name="Kurnit D.M."/>
        </authorList>
    </citation>
    <scope>NUCLEOTIDE SEQUENCE [LARGE SCALE GENOMIC DNA]</scope>
    <source>
        <strain evidence="2 3">ATCC 49181</strain>
    </source>
</reference>
<feature type="transmembrane region" description="Helical" evidence="1">
    <location>
        <begin position="197"/>
        <end position="217"/>
    </location>
</feature>
<protein>
    <submittedName>
        <fullName evidence="2">Uncharacterized iron-regulated membrane protein</fullName>
    </submittedName>
</protein>
<name>A0A1N6I9W4_9PROT</name>
<gene>
    <name evidence="2" type="ORF">SAMN02743940_1661</name>
</gene>
<organism evidence="2 3">
    <name type="scientific">Nitrosomonas cryotolerans ATCC 49181</name>
    <dbReference type="NCBI Taxonomy" id="1131553"/>
    <lineage>
        <taxon>Bacteria</taxon>
        <taxon>Pseudomonadati</taxon>
        <taxon>Pseudomonadota</taxon>
        <taxon>Betaproteobacteria</taxon>
        <taxon>Nitrosomonadales</taxon>
        <taxon>Nitrosomonadaceae</taxon>
        <taxon>Nitrosomonas</taxon>
    </lineage>
</organism>